<dbReference type="PANTHER" id="PTHR45947">
    <property type="entry name" value="SULFOQUINOVOSYL TRANSFERASE SQD2"/>
    <property type="match status" value="1"/>
</dbReference>
<dbReference type="Pfam" id="PF00534">
    <property type="entry name" value="Glycos_transf_1"/>
    <property type="match status" value="1"/>
</dbReference>
<dbReference type="Proteomes" id="UP001597205">
    <property type="component" value="Unassembled WGS sequence"/>
</dbReference>
<protein>
    <submittedName>
        <fullName evidence="3">Glycosyltransferase family 4 protein</fullName>
        <ecNumber evidence="3">2.4.-.-</ecNumber>
    </submittedName>
</protein>
<evidence type="ECO:0000259" key="1">
    <source>
        <dbReference type="Pfam" id="PF00534"/>
    </source>
</evidence>
<dbReference type="InterPro" id="IPR028098">
    <property type="entry name" value="Glyco_trans_4-like_N"/>
</dbReference>
<dbReference type="InterPro" id="IPR050194">
    <property type="entry name" value="Glycosyltransferase_grp1"/>
</dbReference>
<accession>A0ABW3RH21</accession>
<dbReference type="CDD" id="cd03814">
    <property type="entry name" value="GT4-like"/>
    <property type="match status" value="1"/>
</dbReference>
<sequence length="391" mass="44890">MKKVAFFSEILIEDFDGASRTMFQIINRIDHTAFSYLFIYGKGPDNFHLHQSYQVPTFRIPINDDYSFAVPQLSRWKLEEALDNFEPDVIHIATPSLLGFFALKYARRKNIPIISIYHTHFISYIAYYLRNLSSLIKPAEYWMRKAMVRFYNSCQKIYVPAHNIMDELKEIGIDSERLTLWQRGIDLSLFNPEKADTHYIREITKNDKPNILFASRLVWEKNVQTLIDIYNQLKKSKIEYNLIIAGDGSAKQEAQELMPTAFFLGKLDHEELSKLYASSDVFVFTSTSETYGNVVIEAMASGLPCVIANGGGSASLVDHGRTGYKCVPNNALEYVYFIHKILSDANIREDFREAGLAYVRKLDWAKLAETYFDDIEELAASPINSLAWASN</sequence>
<dbReference type="Pfam" id="PF13439">
    <property type="entry name" value="Glyco_transf_4"/>
    <property type="match status" value="1"/>
</dbReference>
<keyword evidence="3" id="KW-0328">Glycosyltransferase</keyword>
<name>A0ABW3RH21_9SPHI</name>
<dbReference type="PANTHER" id="PTHR45947:SF3">
    <property type="entry name" value="SULFOQUINOVOSYL TRANSFERASE SQD2"/>
    <property type="match status" value="1"/>
</dbReference>
<evidence type="ECO:0000313" key="3">
    <source>
        <dbReference type="EMBL" id="MFD1164453.1"/>
    </source>
</evidence>
<keyword evidence="4" id="KW-1185">Reference proteome</keyword>
<evidence type="ECO:0000313" key="4">
    <source>
        <dbReference type="Proteomes" id="UP001597205"/>
    </source>
</evidence>
<comment type="caution">
    <text evidence="3">The sequence shown here is derived from an EMBL/GenBank/DDBJ whole genome shotgun (WGS) entry which is preliminary data.</text>
</comment>
<evidence type="ECO:0000259" key="2">
    <source>
        <dbReference type="Pfam" id="PF13439"/>
    </source>
</evidence>
<dbReference type="GO" id="GO:0016757">
    <property type="term" value="F:glycosyltransferase activity"/>
    <property type="evidence" value="ECO:0007669"/>
    <property type="project" value="UniProtKB-KW"/>
</dbReference>
<keyword evidence="3" id="KW-0808">Transferase</keyword>
<dbReference type="EC" id="2.4.-.-" evidence="3"/>
<feature type="domain" description="Glycosyl transferase family 1" evidence="1">
    <location>
        <begin position="205"/>
        <end position="355"/>
    </location>
</feature>
<dbReference type="RefSeq" id="WP_380894609.1">
    <property type="nucleotide sequence ID" value="NZ_JBHTKY010000002.1"/>
</dbReference>
<feature type="domain" description="Glycosyltransferase subfamily 4-like N-terminal" evidence="2">
    <location>
        <begin position="16"/>
        <end position="188"/>
    </location>
</feature>
<dbReference type="EMBL" id="JBHTKY010000002">
    <property type="protein sequence ID" value="MFD1164453.1"/>
    <property type="molecule type" value="Genomic_DNA"/>
</dbReference>
<proteinExistence type="predicted"/>
<dbReference type="Gene3D" id="3.40.50.2000">
    <property type="entry name" value="Glycogen Phosphorylase B"/>
    <property type="match status" value="2"/>
</dbReference>
<organism evidence="3 4">
    <name type="scientific">Sphingobacterium daejeonense</name>
    <dbReference type="NCBI Taxonomy" id="371142"/>
    <lineage>
        <taxon>Bacteria</taxon>
        <taxon>Pseudomonadati</taxon>
        <taxon>Bacteroidota</taxon>
        <taxon>Sphingobacteriia</taxon>
        <taxon>Sphingobacteriales</taxon>
        <taxon>Sphingobacteriaceae</taxon>
        <taxon>Sphingobacterium</taxon>
    </lineage>
</organism>
<gene>
    <name evidence="3" type="ORF">ACFQ2C_02425</name>
</gene>
<dbReference type="SUPFAM" id="SSF53756">
    <property type="entry name" value="UDP-Glycosyltransferase/glycogen phosphorylase"/>
    <property type="match status" value="1"/>
</dbReference>
<reference evidence="4" key="1">
    <citation type="journal article" date="2019" name="Int. J. Syst. Evol. Microbiol.">
        <title>The Global Catalogue of Microorganisms (GCM) 10K type strain sequencing project: providing services to taxonomists for standard genome sequencing and annotation.</title>
        <authorList>
            <consortium name="The Broad Institute Genomics Platform"/>
            <consortium name="The Broad Institute Genome Sequencing Center for Infectious Disease"/>
            <person name="Wu L."/>
            <person name="Ma J."/>
        </authorList>
    </citation>
    <scope>NUCLEOTIDE SEQUENCE [LARGE SCALE GENOMIC DNA]</scope>
    <source>
        <strain evidence="4">CCUG 52468</strain>
    </source>
</reference>
<dbReference type="InterPro" id="IPR001296">
    <property type="entry name" value="Glyco_trans_1"/>
</dbReference>